<organism evidence="5 6">
    <name type="scientific">Seohaeicola zhoushanensis</name>
    <dbReference type="NCBI Taxonomy" id="1569283"/>
    <lineage>
        <taxon>Bacteria</taxon>
        <taxon>Pseudomonadati</taxon>
        <taxon>Pseudomonadota</taxon>
        <taxon>Alphaproteobacteria</taxon>
        <taxon>Rhodobacterales</taxon>
        <taxon>Roseobacteraceae</taxon>
        <taxon>Seohaeicola</taxon>
    </lineage>
</organism>
<evidence type="ECO:0000256" key="2">
    <source>
        <dbReference type="ARBA" id="ARBA00023125"/>
    </source>
</evidence>
<dbReference type="Pfam" id="PF01047">
    <property type="entry name" value="MarR"/>
    <property type="match status" value="1"/>
</dbReference>
<reference evidence="5" key="1">
    <citation type="journal article" date="2014" name="Int. J. Syst. Evol. Microbiol.">
        <title>Complete genome sequence of Corynebacterium casei LMG S-19264T (=DSM 44701T), isolated from a smear-ripened cheese.</title>
        <authorList>
            <consortium name="US DOE Joint Genome Institute (JGI-PGF)"/>
            <person name="Walter F."/>
            <person name="Albersmeier A."/>
            <person name="Kalinowski J."/>
            <person name="Ruckert C."/>
        </authorList>
    </citation>
    <scope>NUCLEOTIDE SEQUENCE</scope>
    <source>
        <strain evidence="5">KCTC 42650</strain>
    </source>
</reference>
<dbReference type="GO" id="GO:0003677">
    <property type="term" value="F:DNA binding"/>
    <property type="evidence" value="ECO:0007669"/>
    <property type="project" value="UniProtKB-KW"/>
</dbReference>
<evidence type="ECO:0000313" key="6">
    <source>
        <dbReference type="Proteomes" id="UP000626220"/>
    </source>
</evidence>
<feature type="domain" description="HTH marR-type" evidence="4">
    <location>
        <begin position="1"/>
        <end position="150"/>
    </location>
</feature>
<evidence type="ECO:0000259" key="4">
    <source>
        <dbReference type="PROSITE" id="PS50995"/>
    </source>
</evidence>
<dbReference type="EMBL" id="BNCJ01000006">
    <property type="protein sequence ID" value="GHF52517.1"/>
    <property type="molecule type" value="Genomic_DNA"/>
</dbReference>
<keyword evidence="6" id="KW-1185">Reference proteome</keyword>
<dbReference type="SUPFAM" id="SSF46785">
    <property type="entry name" value="Winged helix' DNA-binding domain"/>
    <property type="match status" value="1"/>
</dbReference>
<sequence length="165" mass="18511">MAGVMRDLEDLVEPEALTGSVSYRLRLLQIAAYKSFEKTITGFGAAPRYYGMLKLVQANPGIHQMRLAEAIFLDRSSLVPIIEILSREGWLERRDAKSDRRVKRIFLTDEGQDKLARLEAEVARHEAVITDGFTPAELDRLRGDLARIDANLRGFLAAPNVEQSA</sequence>
<dbReference type="GO" id="GO:0003700">
    <property type="term" value="F:DNA-binding transcription factor activity"/>
    <property type="evidence" value="ECO:0007669"/>
    <property type="project" value="InterPro"/>
</dbReference>
<dbReference type="RefSeq" id="WP_189680441.1">
    <property type="nucleotide sequence ID" value="NZ_BNCJ01000006.1"/>
</dbReference>
<dbReference type="PRINTS" id="PR00598">
    <property type="entry name" value="HTHMARR"/>
</dbReference>
<dbReference type="Proteomes" id="UP000626220">
    <property type="component" value="Unassembled WGS sequence"/>
</dbReference>
<dbReference type="Gene3D" id="1.10.10.10">
    <property type="entry name" value="Winged helix-like DNA-binding domain superfamily/Winged helix DNA-binding domain"/>
    <property type="match status" value="1"/>
</dbReference>
<dbReference type="PROSITE" id="PS50995">
    <property type="entry name" value="HTH_MARR_2"/>
    <property type="match status" value="1"/>
</dbReference>
<keyword evidence="3" id="KW-0804">Transcription</keyword>
<gene>
    <name evidence="5" type="ORF">GCM10017056_25100</name>
</gene>
<dbReference type="InterPro" id="IPR000835">
    <property type="entry name" value="HTH_MarR-typ"/>
</dbReference>
<comment type="caution">
    <text evidence="5">The sequence shown here is derived from an EMBL/GenBank/DDBJ whole genome shotgun (WGS) entry which is preliminary data.</text>
</comment>
<evidence type="ECO:0000256" key="1">
    <source>
        <dbReference type="ARBA" id="ARBA00023015"/>
    </source>
</evidence>
<dbReference type="AlphaFoldDB" id="A0A8J3M7H2"/>
<keyword evidence="2" id="KW-0238">DNA-binding</keyword>
<dbReference type="SMART" id="SM00347">
    <property type="entry name" value="HTH_MARR"/>
    <property type="match status" value="1"/>
</dbReference>
<evidence type="ECO:0000256" key="3">
    <source>
        <dbReference type="ARBA" id="ARBA00023163"/>
    </source>
</evidence>
<protein>
    <submittedName>
        <fullName evidence="5">Transcriptional regulator</fullName>
    </submittedName>
</protein>
<name>A0A8J3M7H2_9RHOB</name>
<accession>A0A8J3M7H2</accession>
<reference evidence="5" key="2">
    <citation type="submission" date="2020-09" db="EMBL/GenBank/DDBJ databases">
        <authorList>
            <person name="Sun Q."/>
            <person name="Kim S."/>
        </authorList>
    </citation>
    <scope>NUCLEOTIDE SEQUENCE</scope>
    <source>
        <strain evidence="5">KCTC 42650</strain>
    </source>
</reference>
<keyword evidence="1" id="KW-0805">Transcription regulation</keyword>
<evidence type="ECO:0000313" key="5">
    <source>
        <dbReference type="EMBL" id="GHF52517.1"/>
    </source>
</evidence>
<dbReference type="PANTHER" id="PTHR42756">
    <property type="entry name" value="TRANSCRIPTIONAL REGULATOR, MARR"/>
    <property type="match status" value="1"/>
</dbReference>
<dbReference type="InterPro" id="IPR036390">
    <property type="entry name" value="WH_DNA-bd_sf"/>
</dbReference>
<dbReference type="InterPro" id="IPR036388">
    <property type="entry name" value="WH-like_DNA-bd_sf"/>
</dbReference>
<proteinExistence type="predicted"/>
<dbReference type="PANTHER" id="PTHR42756:SF1">
    <property type="entry name" value="TRANSCRIPTIONAL REPRESSOR OF EMRAB OPERON"/>
    <property type="match status" value="1"/>
</dbReference>